<dbReference type="AlphaFoldDB" id="A0A8K2A7S9"/>
<protein>
    <submittedName>
        <fullName evidence="1">Uncharacterized protein</fullName>
    </submittedName>
</protein>
<dbReference type="NCBIfam" id="NF010236">
    <property type="entry name" value="PRK13683.1"/>
    <property type="match status" value="1"/>
</dbReference>
<comment type="caution">
    <text evidence="1">The sequence shown here is derived from an EMBL/GenBank/DDBJ whole genome shotgun (WGS) entry which is preliminary data.</text>
</comment>
<dbReference type="InterPro" id="IPR020885">
    <property type="entry name" value="UPF0367"/>
</dbReference>
<dbReference type="RefSeq" id="WP_161825714.1">
    <property type="nucleotide sequence ID" value="NZ_WVIC01000023.1"/>
</dbReference>
<name>A0A8K2A7S9_9CYAN</name>
<dbReference type="EMBL" id="WVIC01000023">
    <property type="protein sequence ID" value="NCJ07236.1"/>
    <property type="molecule type" value="Genomic_DNA"/>
</dbReference>
<evidence type="ECO:0000313" key="2">
    <source>
        <dbReference type="Proteomes" id="UP000607397"/>
    </source>
</evidence>
<evidence type="ECO:0000313" key="1">
    <source>
        <dbReference type="EMBL" id="NCJ07236.1"/>
    </source>
</evidence>
<reference evidence="1" key="1">
    <citation type="submission" date="2019-12" db="EMBL/GenBank/DDBJ databases">
        <title>High-Quality draft genome sequences of three cyanobacteria isolated from the limestone walls of the Old Cathedral of Coimbra.</title>
        <authorList>
            <person name="Tiago I."/>
            <person name="Soares F."/>
            <person name="Portugal A."/>
        </authorList>
    </citation>
    <scope>NUCLEOTIDE SEQUENCE [LARGE SCALE GENOMIC DNA]</scope>
    <source>
        <strain evidence="1">C</strain>
    </source>
</reference>
<gene>
    <name evidence="1" type="ORF">GS597_12115</name>
</gene>
<accession>A0A8K2A7S9</accession>
<keyword evidence="2" id="KW-1185">Reference proteome</keyword>
<dbReference type="Pfam" id="PF26132">
    <property type="entry name" value="UPF0367"/>
    <property type="match status" value="1"/>
</dbReference>
<organism evidence="1 2">
    <name type="scientific">Petrachloros mirabilis ULC683</name>
    <dbReference type="NCBI Taxonomy" id="2781853"/>
    <lineage>
        <taxon>Bacteria</taxon>
        <taxon>Bacillati</taxon>
        <taxon>Cyanobacteriota</taxon>
        <taxon>Cyanophyceae</taxon>
        <taxon>Synechococcales</taxon>
        <taxon>Petrachlorosaceae</taxon>
        <taxon>Petrachloros</taxon>
        <taxon>Petrachloros mirabilis</taxon>
    </lineage>
</organism>
<dbReference type="Proteomes" id="UP000607397">
    <property type="component" value="Unassembled WGS sequence"/>
</dbReference>
<proteinExistence type="predicted"/>
<sequence length="85" mass="9247">MYTIEITLRGTPLSLSVQRKESEDADALYAQVVSALETQSPRLMQLTCDRQPEKKVGILVSEITAVQISDKSTGSTARSPGFFGV</sequence>